<feature type="compositionally biased region" description="Polar residues" evidence="1">
    <location>
        <begin position="169"/>
        <end position="179"/>
    </location>
</feature>
<feature type="region of interest" description="Disordered" evidence="1">
    <location>
        <begin position="162"/>
        <end position="197"/>
    </location>
</feature>
<evidence type="ECO:0000313" key="3">
    <source>
        <dbReference type="Proteomes" id="UP001165121"/>
    </source>
</evidence>
<dbReference type="EMBL" id="BSXT01000263">
    <property type="protein sequence ID" value="GMF22790.1"/>
    <property type="molecule type" value="Genomic_DNA"/>
</dbReference>
<dbReference type="AlphaFoldDB" id="A0A9W6WYJ7"/>
<gene>
    <name evidence="2" type="ORF">Pfra01_000343200</name>
</gene>
<dbReference type="Proteomes" id="UP001165121">
    <property type="component" value="Unassembled WGS sequence"/>
</dbReference>
<evidence type="ECO:0000256" key="1">
    <source>
        <dbReference type="SAM" id="MobiDB-lite"/>
    </source>
</evidence>
<comment type="caution">
    <text evidence="2">The sequence shown here is derived from an EMBL/GenBank/DDBJ whole genome shotgun (WGS) entry which is preliminary data.</text>
</comment>
<evidence type="ECO:0000313" key="2">
    <source>
        <dbReference type="EMBL" id="GMF22790.1"/>
    </source>
</evidence>
<sequence length="197" mass="21707">MPSKAVGTLFIDISLKQGHSQDLSPLVVLACIDHHRYTGSSDIGDETGSGLGCSETDSETDLYRVKQIPMVLPAAEQKSLKNSVKPAIWRRKQTEGMSATGWVVDTRTKAYSSDDTCNATPQQHVDHNCSGLSQQPIGASQYLADEDIDRNEHVVNDGIAAADNEHHTPSISQRCIRQSQRTHRPTPRSIESQRQCR</sequence>
<keyword evidence="3" id="KW-1185">Reference proteome</keyword>
<name>A0A9W6WYJ7_9STRA</name>
<accession>A0A9W6WYJ7</accession>
<reference evidence="2" key="1">
    <citation type="submission" date="2023-04" db="EMBL/GenBank/DDBJ databases">
        <title>Phytophthora fragariaefolia NBRC 109709.</title>
        <authorList>
            <person name="Ichikawa N."/>
            <person name="Sato H."/>
            <person name="Tonouchi N."/>
        </authorList>
    </citation>
    <scope>NUCLEOTIDE SEQUENCE</scope>
    <source>
        <strain evidence="2">NBRC 109709</strain>
    </source>
</reference>
<protein>
    <submittedName>
        <fullName evidence="2">Unnamed protein product</fullName>
    </submittedName>
</protein>
<organism evidence="2 3">
    <name type="scientific">Phytophthora fragariaefolia</name>
    <dbReference type="NCBI Taxonomy" id="1490495"/>
    <lineage>
        <taxon>Eukaryota</taxon>
        <taxon>Sar</taxon>
        <taxon>Stramenopiles</taxon>
        <taxon>Oomycota</taxon>
        <taxon>Peronosporomycetes</taxon>
        <taxon>Peronosporales</taxon>
        <taxon>Peronosporaceae</taxon>
        <taxon>Phytophthora</taxon>
    </lineage>
</organism>
<proteinExistence type="predicted"/>